<keyword evidence="2" id="KW-0614">Plasmid</keyword>
<dbReference type="Gene3D" id="3.30.160.130">
    <property type="entry name" value="ykff protein like domains"/>
    <property type="match status" value="1"/>
</dbReference>
<proteinExistence type="inferred from homology"/>
<dbReference type="RefSeq" id="WP_085072420.1">
    <property type="nucleotide sequence ID" value="NZ_CP019707.1"/>
</dbReference>
<protein>
    <recommendedName>
        <fullName evidence="4">DUF905 domain-containing protein</fullName>
    </recommendedName>
</protein>
<evidence type="ECO:0000313" key="3">
    <source>
        <dbReference type="Proteomes" id="UP000192900"/>
    </source>
</evidence>
<dbReference type="Proteomes" id="UP000192900">
    <property type="component" value="Plasmid pPALTYR11Z"/>
</dbReference>
<dbReference type="OrthoDB" id="6480897at2"/>
<evidence type="ECO:0008006" key="4">
    <source>
        <dbReference type="Google" id="ProtNLM"/>
    </source>
</evidence>
<evidence type="ECO:0000256" key="1">
    <source>
        <dbReference type="ARBA" id="ARBA00007059"/>
    </source>
</evidence>
<gene>
    <name evidence="2" type="ORF">B1H58_20520</name>
</gene>
<name>A0A1W6BBG7_9GAMM</name>
<evidence type="ECO:0000313" key="2">
    <source>
        <dbReference type="EMBL" id="ARJ44407.1"/>
    </source>
</evidence>
<dbReference type="InterPro" id="IPR038612">
    <property type="entry name" value="YkfF-like_sf"/>
</dbReference>
<comment type="similarity">
    <text evidence="1">Belongs to the UPF0401 family.</text>
</comment>
<dbReference type="Pfam" id="PF06006">
    <property type="entry name" value="DUF905"/>
    <property type="match status" value="1"/>
</dbReference>
<dbReference type="SUPFAM" id="SSF54786">
    <property type="entry name" value="YcfA/nrd intein domain"/>
    <property type="match status" value="1"/>
</dbReference>
<organism evidence="2 3">
    <name type="scientific">Pantoea alhagi</name>
    <dbReference type="NCBI Taxonomy" id="1891675"/>
    <lineage>
        <taxon>Bacteria</taxon>
        <taxon>Pseudomonadati</taxon>
        <taxon>Pseudomonadota</taxon>
        <taxon>Gammaproteobacteria</taxon>
        <taxon>Enterobacterales</taxon>
        <taxon>Erwiniaceae</taxon>
        <taxon>Pantoea</taxon>
    </lineage>
</organism>
<accession>A0A1W6BBG7</accession>
<dbReference type="KEGG" id="palh:B1H58_20520"/>
<dbReference type="EMBL" id="CP019707">
    <property type="protein sequence ID" value="ARJ44407.1"/>
    <property type="molecule type" value="Genomic_DNA"/>
</dbReference>
<sequence>MTSHTPLLPNGPFTREQAEAVARTYSNVTIEDDQGTHFRLVVRSRGGNMLWQAFNFEPEAGFWLGLYIELNGTRTH</sequence>
<geneLocation type="plasmid" evidence="3">
    <name>ppaltyr11z</name>
</geneLocation>
<dbReference type="AlphaFoldDB" id="A0A1W6BBG7"/>
<reference evidence="2 3" key="1">
    <citation type="submission" date="2017-02" db="EMBL/GenBank/DDBJ databases">
        <title>Complete genome sequence of the drought resistance-promoting endophyte Pantoea alhagi LTYR-11Z.</title>
        <authorList>
            <person name="Zhang L."/>
        </authorList>
    </citation>
    <scope>NUCLEOTIDE SEQUENCE [LARGE SCALE GENOMIC DNA]</scope>
    <source>
        <strain evidence="2 3">LTYR-11Z</strain>
        <plasmid evidence="3">Plasmid ppaltyr11z</plasmid>
    </source>
</reference>
<dbReference type="InterPro" id="IPR009253">
    <property type="entry name" value="DUF905"/>
</dbReference>
<keyword evidence="3" id="KW-1185">Reference proteome</keyword>